<name>A0ABD0L6J7_9CAEN</name>
<dbReference type="EMBL" id="JACVVK020000079">
    <property type="protein sequence ID" value="KAK7494898.1"/>
    <property type="molecule type" value="Genomic_DNA"/>
</dbReference>
<accession>A0ABD0L6J7</accession>
<feature type="region of interest" description="Disordered" evidence="1">
    <location>
        <begin position="1"/>
        <end position="22"/>
    </location>
</feature>
<organism evidence="2 3">
    <name type="scientific">Batillaria attramentaria</name>
    <dbReference type="NCBI Taxonomy" id="370345"/>
    <lineage>
        <taxon>Eukaryota</taxon>
        <taxon>Metazoa</taxon>
        <taxon>Spiralia</taxon>
        <taxon>Lophotrochozoa</taxon>
        <taxon>Mollusca</taxon>
        <taxon>Gastropoda</taxon>
        <taxon>Caenogastropoda</taxon>
        <taxon>Sorbeoconcha</taxon>
        <taxon>Cerithioidea</taxon>
        <taxon>Batillariidae</taxon>
        <taxon>Batillaria</taxon>
    </lineage>
</organism>
<sequence>MQQRARTAVTSVQSSLPTHAQDPIINARAARCRLTSHNEGTELHKRRLMRFFSLMRTSMTGAEKVQVATGRGGSDR</sequence>
<dbReference type="Proteomes" id="UP001519460">
    <property type="component" value="Unassembled WGS sequence"/>
</dbReference>
<evidence type="ECO:0000313" key="2">
    <source>
        <dbReference type="EMBL" id="KAK7494898.1"/>
    </source>
</evidence>
<protein>
    <submittedName>
        <fullName evidence="2">Uncharacterized protein</fullName>
    </submittedName>
</protein>
<proteinExistence type="predicted"/>
<feature type="compositionally biased region" description="Polar residues" evidence="1">
    <location>
        <begin position="1"/>
        <end position="18"/>
    </location>
</feature>
<dbReference type="AlphaFoldDB" id="A0ABD0L6J7"/>
<comment type="caution">
    <text evidence="2">The sequence shown here is derived from an EMBL/GenBank/DDBJ whole genome shotgun (WGS) entry which is preliminary data.</text>
</comment>
<keyword evidence="3" id="KW-1185">Reference proteome</keyword>
<evidence type="ECO:0000256" key="1">
    <source>
        <dbReference type="SAM" id="MobiDB-lite"/>
    </source>
</evidence>
<evidence type="ECO:0000313" key="3">
    <source>
        <dbReference type="Proteomes" id="UP001519460"/>
    </source>
</evidence>
<reference evidence="2 3" key="1">
    <citation type="journal article" date="2023" name="Sci. Data">
        <title>Genome assembly of the Korean intertidal mud-creeper Batillaria attramentaria.</title>
        <authorList>
            <person name="Patra A.K."/>
            <person name="Ho P.T."/>
            <person name="Jun S."/>
            <person name="Lee S.J."/>
            <person name="Kim Y."/>
            <person name="Won Y.J."/>
        </authorList>
    </citation>
    <scope>NUCLEOTIDE SEQUENCE [LARGE SCALE GENOMIC DNA]</scope>
    <source>
        <strain evidence="2">Wonlab-2016</strain>
    </source>
</reference>
<gene>
    <name evidence="2" type="ORF">BaRGS_00013777</name>
</gene>